<accession>A0A482T2X0</accession>
<dbReference type="Proteomes" id="UP000294028">
    <property type="component" value="Unassembled WGS sequence"/>
</dbReference>
<dbReference type="InterPro" id="IPR006311">
    <property type="entry name" value="TAT_signal"/>
</dbReference>
<dbReference type="AlphaFoldDB" id="A0A482T2X0"/>
<organism evidence="1 2">
    <name type="scientific">Halogeometricum borinquense</name>
    <dbReference type="NCBI Taxonomy" id="60847"/>
    <lineage>
        <taxon>Archaea</taxon>
        <taxon>Methanobacteriati</taxon>
        <taxon>Methanobacteriota</taxon>
        <taxon>Stenosarchaea group</taxon>
        <taxon>Halobacteria</taxon>
        <taxon>Halobacteriales</taxon>
        <taxon>Haloferacaceae</taxon>
        <taxon>Halogeometricum</taxon>
    </lineage>
</organism>
<comment type="caution">
    <text evidence="1">The sequence shown here is derived from an EMBL/GenBank/DDBJ whole genome shotgun (WGS) entry which is preliminary data.</text>
</comment>
<protein>
    <submittedName>
        <fullName evidence="1">ABC transporter substrate-binding protein</fullName>
    </submittedName>
</protein>
<dbReference type="SUPFAM" id="SSF53850">
    <property type="entry name" value="Periplasmic binding protein-like II"/>
    <property type="match status" value="1"/>
</dbReference>
<evidence type="ECO:0000313" key="1">
    <source>
        <dbReference type="EMBL" id="RYJ08442.1"/>
    </source>
</evidence>
<dbReference type="PROSITE" id="PS51318">
    <property type="entry name" value="TAT"/>
    <property type="match status" value="1"/>
</dbReference>
<dbReference type="EMBL" id="RZHH01000003">
    <property type="protein sequence ID" value="RYJ08442.1"/>
    <property type="molecule type" value="Genomic_DNA"/>
</dbReference>
<dbReference type="Pfam" id="PF13379">
    <property type="entry name" value="NMT1_2"/>
    <property type="match status" value="1"/>
</dbReference>
<gene>
    <name evidence="1" type="ORF">ELS19_18100</name>
</gene>
<reference evidence="1 2" key="1">
    <citation type="submission" date="2018-12" db="EMBL/GenBank/DDBJ databases">
        <title>Genome analysis provides insights into bioremediation potentialities of Halogeometricum borinquense strain N11.</title>
        <authorList>
            <person name="Najjari A."/>
            <person name="Youssef N."/>
            <person name="Fhoula I."/>
            <person name="Ben Dhia O."/>
            <person name="Mahjoubi M."/>
            <person name="Ouzari H.I."/>
            <person name="Cherif A."/>
        </authorList>
    </citation>
    <scope>NUCLEOTIDE SEQUENCE [LARGE SCALE GENOMIC DNA]</scope>
    <source>
        <strain evidence="1 2">N11</strain>
    </source>
</reference>
<dbReference type="PANTHER" id="PTHR30024">
    <property type="entry name" value="ALIPHATIC SULFONATES-BINDING PROTEIN-RELATED"/>
    <property type="match status" value="1"/>
</dbReference>
<dbReference type="Gene3D" id="3.40.190.10">
    <property type="entry name" value="Periplasmic binding protein-like II"/>
    <property type="match status" value="2"/>
</dbReference>
<name>A0A482T2X0_9EURY</name>
<proteinExistence type="predicted"/>
<evidence type="ECO:0000313" key="2">
    <source>
        <dbReference type="Proteomes" id="UP000294028"/>
    </source>
</evidence>
<sequence>MSESSSSSYGRRGFLARAGAVAGTAAIGGLAGCTSLTGGGSNIDTLNVAYKPVFPFLQRHVMDQQGFFDELGPSVEQTNFADKGLTIVKAYADGDIDLAFMGITPVIKMKHKGIPGKVTAANHKNGFVAMAHEEFVSLWEKHGADAFQKFREQNGRKFRFSTFPKGSVAYILVQYWLREELGVSPDVVEIETLGGAGPVRQSLLTGNADGTFIMEPIPTALQLKDAPFEWLTWSGEFMSGQPGGVMFMHDRLWKDSPDLAQSIVEKHVRATQLINNKPDTAAKAVSQTLGEKLPLKVAKKAVRSKASNYISNPTEIADGTQLFVDEMKSLGQIKQTVETGTIFEPSLHREVSQ</sequence>